<reference evidence="3 4" key="1">
    <citation type="journal article" date="2010" name="Science">
        <title>Genomic comparison of the ants Camponotus floridanus and Harpegnathos saltator.</title>
        <authorList>
            <person name="Bonasio R."/>
            <person name="Zhang G."/>
            <person name="Ye C."/>
            <person name="Mutti N.S."/>
            <person name="Fang X."/>
            <person name="Qin N."/>
            <person name="Donahue G."/>
            <person name="Yang P."/>
            <person name="Li Q."/>
            <person name="Li C."/>
            <person name="Zhang P."/>
            <person name="Huang Z."/>
            <person name="Berger S.L."/>
            <person name="Reinberg D."/>
            <person name="Wang J."/>
            <person name="Liebig J."/>
        </authorList>
    </citation>
    <scope>NUCLEOTIDE SEQUENCE [LARGE SCALE GENOMIC DNA]</scope>
    <source>
        <strain evidence="3 4">R22 G/1</strain>
    </source>
</reference>
<evidence type="ECO:0000256" key="1">
    <source>
        <dbReference type="PROSITE-ProRule" id="PRU00266"/>
    </source>
</evidence>
<evidence type="ECO:0000313" key="3">
    <source>
        <dbReference type="EMBL" id="EFN75204.1"/>
    </source>
</evidence>
<keyword evidence="1" id="KW-0694">RNA-binding</keyword>
<dbReference type="InParanoid" id="E2CA49"/>
<dbReference type="InterPro" id="IPR014720">
    <property type="entry name" value="dsRBD_dom"/>
</dbReference>
<dbReference type="EMBL" id="GL453920">
    <property type="protein sequence ID" value="EFN75204.1"/>
    <property type="molecule type" value="Genomic_DNA"/>
</dbReference>
<dbReference type="OrthoDB" id="7699898at2759"/>
<dbReference type="GO" id="GO:0003723">
    <property type="term" value="F:RNA binding"/>
    <property type="evidence" value="ECO:0007669"/>
    <property type="project" value="UniProtKB-UniRule"/>
</dbReference>
<proteinExistence type="predicted"/>
<accession>E2CA49</accession>
<name>E2CA49_HARSA</name>
<keyword evidence="4" id="KW-1185">Reference proteome</keyword>
<evidence type="ECO:0000313" key="4">
    <source>
        <dbReference type="Proteomes" id="UP000008237"/>
    </source>
</evidence>
<organism evidence="4">
    <name type="scientific">Harpegnathos saltator</name>
    <name type="common">Jerdon's jumping ant</name>
    <dbReference type="NCBI Taxonomy" id="610380"/>
    <lineage>
        <taxon>Eukaryota</taxon>
        <taxon>Metazoa</taxon>
        <taxon>Ecdysozoa</taxon>
        <taxon>Arthropoda</taxon>
        <taxon>Hexapoda</taxon>
        <taxon>Insecta</taxon>
        <taxon>Pterygota</taxon>
        <taxon>Neoptera</taxon>
        <taxon>Endopterygota</taxon>
        <taxon>Hymenoptera</taxon>
        <taxon>Apocrita</taxon>
        <taxon>Aculeata</taxon>
        <taxon>Formicoidea</taxon>
        <taxon>Formicidae</taxon>
        <taxon>Ponerinae</taxon>
        <taxon>Ponerini</taxon>
        <taxon>Harpegnathos</taxon>
    </lineage>
</organism>
<dbReference type="STRING" id="610380.E2CA49"/>
<dbReference type="GO" id="GO:0010468">
    <property type="term" value="P:regulation of gene expression"/>
    <property type="evidence" value="ECO:0007669"/>
    <property type="project" value="UniProtKB-ARBA"/>
</dbReference>
<feature type="domain" description="DRBM" evidence="2">
    <location>
        <begin position="1"/>
        <end position="25"/>
    </location>
</feature>
<dbReference type="PROSITE" id="PS50137">
    <property type="entry name" value="DS_RBD"/>
    <property type="match status" value="1"/>
</dbReference>
<protein>
    <recommendedName>
        <fullName evidence="2">DRBM domain-containing protein</fullName>
    </recommendedName>
</protein>
<dbReference type="AlphaFoldDB" id="E2CA49"/>
<evidence type="ECO:0000259" key="2">
    <source>
        <dbReference type="PROSITE" id="PS50137"/>
    </source>
</evidence>
<gene>
    <name evidence="3" type="ORF">EAI_08869</name>
</gene>
<sequence length="362" mass="40861">MTGIAHCKKSAKQEAAKNVLQFLIVSNILPLEAYKKLENVKKIFQNNSQDITIGISSIKISEPVLPAEVSKITELSSDTLTNYIEPISNNIAMQNITVENGTTAYNDNNNTIKNTHINIYQRKSTETVYDCTQILENNPKKLSTEKPTVESTLVTSSENVQSSHIESNSDNTKEQNLVIKNDHTNILSLTLFNNDKRQRTIEDDLRKFNVEIIDNEENKKSTLPLTEISRKALSAYVTSGVLDDTGRRKSINMDSLTNSHNLFKHIYSNKIPNDLRERMHIVCQMDNYKSNIVETIYQDIQKALGVKLKQINCNNYRTGVTIICVRMLSTPIIAQFGIGATEKDAKAQAMFAIINTILEYLK</sequence>
<dbReference type="Proteomes" id="UP000008237">
    <property type="component" value="Unassembled WGS sequence"/>
</dbReference>